<gene>
    <name evidence="1" type="ORF">ALEPTO_LOCUS2994</name>
</gene>
<evidence type="ECO:0000313" key="1">
    <source>
        <dbReference type="EMBL" id="CAG8491176.1"/>
    </source>
</evidence>
<dbReference type="EMBL" id="CAJVPS010000507">
    <property type="protein sequence ID" value="CAG8491176.1"/>
    <property type="molecule type" value="Genomic_DNA"/>
</dbReference>
<dbReference type="AlphaFoldDB" id="A0A9N8WJ00"/>
<dbReference type="Proteomes" id="UP000789508">
    <property type="component" value="Unassembled WGS sequence"/>
</dbReference>
<reference evidence="1" key="1">
    <citation type="submission" date="2021-06" db="EMBL/GenBank/DDBJ databases">
        <authorList>
            <person name="Kallberg Y."/>
            <person name="Tangrot J."/>
            <person name="Rosling A."/>
        </authorList>
    </citation>
    <scope>NUCLEOTIDE SEQUENCE</scope>
    <source>
        <strain evidence="1">FL130A</strain>
    </source>
</reference>
<accession>A0A9N8WJ00</accession>
<protein>
    <submittedName>
        <fullName evidence="1">11337_t:CDS:1</fullName>
    </submittedName>
</protein>
<comment type="caution">
    <text evidence="1">The sequence shown here is derived from an EMBL/GenBank/DDBJ whole genome shotgun (WGS) entry which is preliminary data.</text>
</comment>
<name>A0A9N8WJ00_9GLOM</name>
<organism evidence="1 2">
    <name type="scientific">Ambispora leptoticha</name>
    <dbReference type="NCBI Taxonomy" id="144679"/>
    <lineage>
        <taxon>Eukaryota</taxon>
        <taxon>Fungi</taxon>
        <taxon>Fungi incertae sedis</taxon>
        <taxon>Mucoromycota</taxon>
        <taxon>Glomeromycotina</taxon>
        <taxon>Glomeromycetes</taxon>
        <taxon>Archaeosporales</taxon>
        <taxon>Ambisporaceae</taxon>
        <taxon>Ambispora</taxon>
    </lineage>
</organism>
<sequence>MVYSLPLGAGTTFRDGSIDFSWVASNCNSGDHLVAGDLSAD</sequence>
<evidence type="ECO:0000313" key="2">
    <source>
        <dbReference type="Proteomes" id="UP000789508"/>
    </source>
</evidence>
<proteinExistence type="predicted"/>
<keyword evidence="2" id="KW-1185">Reference proteome</keyword>